<accession>A0ABT2GWT7</accession>
<keyword evidence="1" id="KW-0812">Transmembrane</keyword>
<feature type="transmembrane region" description="Helical" evidence="1">
    <location>
        <begin position="6"/>
        <end position="26"/>
    </location>
</feature>
<evidence type="ECO:0000313" key="3">
    <source>
        <dbReference type="Proteomes" id="UP001165586"/>
    </source>
</evidence>
<evidence type="ECO:0000313" key="2">
    <source>
        <dbReference type="EMBL" id="MCS5732423.1"/>
    </source>
</evidence>
<proteinExistence type="predicted"/>
<sequence>MQAVMLAAFVVMAVGAILFVVPRVLPFRGRTARSLTRLAVAAWLLATLLIVATVAIGLIGHALLFA</sequence>
<dbReference type="Proteomes" id="UP001165586">
    <property type="component" value="Unassembled WGS sequence"/>
</dbReference>
<reference evidence="2" key="1">
    <citation type="submission" date="2022-08" db="EMBL/GenBank/DDBJ databases">
        <authorList>
            <person name="Deng Y."/>
            <person name="Han X.-F."/>
            <person name="Zhang Y.-Q."/>
        </authorList>
    </citation>
    <scope>NUCLEOTIDE SEQUENCE</scope>
    <source>
        <strain evidence="2">CPCC 203386</strain>
    </source>
</reference>
<gene>
    <name evidence="2" type="ORF">N1032_01525</name>
</gene>
<keyword evidence="1" id="KW-0472">Membrane</keyword>
<feature type="transmembrane region" description="Helical" evidence="1">
    <location>
        <begin position="38"/>
        <end position="64"/>
    </location>
</feature>
<keyword evidence="1" id="KW-1133">Transmembrane helix</keyword>
<dbReference type="EMBL" id="JANLCJ010000001">
    <property type="protein sequence ID" value="MCS5732423.1"/>
    <property type="molecule type" value="Genomic_DNA"/>
</dbReference>
<protein>
    <submittedName>
        <fullName evidence="2">Uncharacterized protein</fullName>
    </submittedName>
</protein>
<comment type="caution">
    <text evidence="2">The sequence shown here is derived from an EMBL/GenBank/DDBJ whole genome shotgun (WGS) entry which is preliminary data.</text>
</comment>
<organism evidence="2 3">
    <name type="scientific">Herbiconiux daphne</name>
    <dbReference type="NCBI Taxonomy" id="2970914"/>
    <lineage>
        <taxon>Bacteria</taxon>
        <taxon>Bacillati</taxon>
        <taxon>Actinomycetota</taxon>
        <taxon>Actinomycetes</taxon>
        <taxon>Micrococcales</taxon>
        <taxon>Microbacteriaceae</taxon>
        <taxon>Herbiconiux</taxon>
    </lineage>
</organism>
<dbReference type="RefSeq" id="WP_259537041.1">
    <property type="nucleotide sequence ID" value="NZ_JANLCJ010000001.1"/>
</dbReference>
<name>A0ABT2GWT7_9MICO</name>
<keyword evidence="3" id="KW-1185">Reference proteome</keyword>
<evidence type="ECO:0000256" key="1">
    <source>
        <dbReference type="SAM" id="Phobius"/>
    </source>
</evidence>